<gene>
    <name evidence="1" type="ORF">N7537_010353</name>
</gene>
<comment type="caution">
    <text evidence="1">The sequence shown here is derived from an EMBL/GenBank/DDBJ whole genome shotgun (WGS) entry which is preliminary data.</text>
</comment>
<evidence type="ECO:0000313" key="1">
    <source>
        <dbReference type="EMBL" id="KAJ5593449.1"/>
    </source>
</evidence>
<evidence type="ECO:0000313" key="2">
    <source>
        <dbReference type="Proteomes" id="UP001213799"/>
    </source>
</evidence>
<organism evidence="1 2">
    <name type="scientific">Penicillium hordei</name>
    <dbReference type="NCBI Taxonomy" id="40994"/>
    <lineage>
        <taxon>Eukaryota</taxon>
        <taxon>Fungi</taxon>
        <taxon>Dikarya</taxon>
        <taxon>Ascomycota</taxon>
        <taxon>Pezizomycotina</taxon>
        <taxon>Eurotiomycetes</taxon>
        <taxon>Eurotiomycetidae</taxon>
        <taxon>Eurotiales</taxon>
        <taxon>Aspergillaceae</taxon>
        <taxon>Penicillium</taxon>
    </lineage>
</organism>
<accession>A0AAD6DUI7</accession>
<keyword evidence="2" id="KW-1185">Reference proteome</keyword>
<reference evidence="1" key="1">
    <citation type="journal article" date="2023" name="IMA Fungus">
        <title>Comparative genomic study of the Penicillium genus elucidates a diverse pangenome and 15 lateral gene transfer events.</title>
        <authorList>
            <person name="Petersen C."/>
            <person name="Sorensen T."/>
            <person name="Nielsen M.R."/>
            <person name="Sondergaard T.E."/>
            <person name="Sorensen J.L."/>
            <person name="Fitzpatrick D.A."/>
            <person name="Frisvad J.C."/>
            <person name="Nielsen K.L."/>
        </authorList>
    </citation>
    <scope>NUCLEOTIDE SEQUENCE</scope>
    <source>
        <strain evidence="1">IBT 12815</strain>
    </source>
</reference>
<protein>
    <submittedName>
        <fullName evidence="1">Uncharacterized protein</fullName>
    </submittedName>
</protein>
<reference evidence="1" key="2">
    <citation type="submission" date="2023-01" db="EMBL/GenBank/DDBJ databases">
        <authorList>
            <person name="Petersen C."/>
        </authorList>
    </citation>
    <scope>NUCLEOTIDE SEQUENCE</scope>
    <source>
        <strain evidence="1">IBT 12815</strain>
    </source>
</reference>
<name>A0AAD6DUI7_9EURO</name>
<dbReference type="AlphaFoldDB" id="A0AAD6DUI7"/>
<dbReference type="Proteomes" id="UP001213799">
    <property type="component" value="Unassembled WGS sequence"/>
</dbReference>
<dbReference type="RefSeq" id="XP_056750075.1">
    <property type="nucleotide sequence ID" value="XM_056901407.1"/>
</dbReference>
<dbReference type="EMBL" id="JAQJAE010000005">
    <property type="protein sequence ID" value="KAJ5593449.1"/>
    <property type="molecule type" value="Genomic_DNA"/>
</dbReference>
<dbReference type="GeneID" id="81591649"/>
<sequence length="66" mass="6794">MAPGCLAKRPVVVIVGLSDPSPPSRLKTRNHSSVMWANSENAAPLVDAVSCGQCETATAGIFASEP</sequence>
<proteinExistence type="predicted"/>